<feature type="chain" id="PRO_5041392128" description="IRG-type G domain-containing protein" evidence="6">
    <location>
        <begin position="24"/>
        <end position="593"/>
    </location>
</feature>
<protein>
    <recommendedName>
        <fullName evidence="7">IRG-type G domain-containing protein</fullName>
    </recommendedName>
</protein>
<dbReference type="PROSITE" id="PS51716">
    <property type="entry name" value="G_IRG"/>
    <property type="match status" value="1"/>
</dbReference>
<feature type="compositionally biased region" description="Low complexity" evidence="5">
    <location>
        <begin position="558"/>
        <end position="568"/>
    </location>
</feature>
<evidence type="ECO:0000313" key="8">
    <source>
        <dbReference type="EMBL" id="CAJ1406052.1"/>
    </source>
</evidence>
<dbReference type="EMBL" id="CAUJNA010003615">
    <property type="protein sequence ID" value="CAJ1406052.1"/>
    <property type="molecule type" value="Genomic_DNA"/>
</dbReference>
<keyword evidence="3 4" id="KW-0040">ANK repeat</keyword>
<keyword evidence="2" id="KW-0677">Repeat</keyword>
<organism evidence="8 9">
    <name type="scientific">Effrenium voratum</name>
    <dbReference type="NCBI Taxonomy" id="2562239"/>
    <lineage>
        <taxon>Eukaryota</taxon>
        <taxon>Sar</taxon>
        <taxon>Alveolata</taxon>
        <taxon>Dinophyceae</taxon>
        <taxon>Suessiales</taxon>
        <taxon>Symbiodiniaceae</taxon>
        <taxon>Effrenium</taxon>
    </lineage>
</organism>
<evidence type="ECO:0000256" key="6">
    <source>
        <dbReference type="SAM" id="SignalP"/>
    </source>
</evidence>
<evidence type="ECO:0000256" key="1">
    <source>
        <dbReference type="ARBA" id="ARBA00005429"/>
    </source>
</evidence>
<dbReference type="Proteomes" id="UP001178507">
    <property type="component" value="Unassembled WGS sequence"/>
</dbReference>
<reference evidence="8" key="1">
    <citation type="submission" date="2023-08" db="EMBL/GenBank/DDBJ databases">
        <authorList>
            <person name="Chen Y."/>
            <person name="Shah S."/>
            <person name="Dougan E. K."/>
            <person name="Thang M."/>
            <person name="Chan C."/>
        </authorList>
    </citation>
    <scope>NUCLEOTIDE SEQUENCE</scope>
</reference>
<feature type="repeat" description="ANK" evidence="4">
    <location>
        <begin position="80"/>
        <end position="113"/>
    </location>
</feature>
<evidence type="ECO:0000313" key="9">
    <source>
        <dbReference type="Proteomes" id="UP001178507"/>
    </source>
</evidence>
<feature type="compositionally biased region" description="Polar residues" evidence="5">
    <location>
        <begin position="223"/>
        <end position="242"/>
    </location>
</feature>
<evidence type="ECO:0000256" key="3">
    <source>
        <dbReference type="ARBA" id="ARBA00023043"/>
    </source>
</evidence>
<dbReference type="SUPFAM" id="SSF52540">
    <property type="entry name" value="P-loop containing nucleoside triphosphate hydrolases"/>
    <property type="match status" value="1"/>
</dbReference>
<evidence type="ECO:0000259" key="7">
    <source>
        <dbReference type="PROSITE" id="PS51716"/>
    </source>
</evidence>
<dbReference type="Gene3D" id="1.25.40.20">
    <property type="entry name" value="Ankyrin repeat-containing domain"/>
    <property type="match status" value="1"/>
</dbReference>
<dbReference type="InterPro" id="IPR002110">
    <property type="entry name" value="Ankyrin_rpt"/>
</dbReference>
<evidence type="ECO:0000256" key="2">
    <source>
        <dbReference type="ARBA" id="ARBA00022737"/>
    </source>
</evidence>
<comment type="similarity">
    <text evidence="1">Belongs to the TRAFAC class dynamin-like GTPase superfamily. IRG family.</text>
</comment>
<evidence type="ECO:0000256" key="4">
    <source>
        <dbReference type="PROSITE-ProRule" id="PRU00023"/>
    </source>
</evidence>
<dbReference type="InterPro" id="IPR007743">
    <property type="entry name" value="Immunity-related_GTPase-like"/>
</dbReference>
<feature type="compositionally biased region" description="Basic and acidic residues" evidence="5">
    <location>
        <begin position="243"/>
        <end position="267"/>
    </location>
</feature>
<dbReference type="Pfam" id="PF05049">
    <property type="entry name" value="IIGP"/>
    <property type="match status" value="1"/>
</dbReference>
<name>A0AA36JH02_9DINO</name>
<dbReference type="Pfam" id="PF12796">
    <property type="entry name" value="Ank_2"/>
    <property type="match status" value="1"/>
</dbReference>
<feature type="signal peptide" evidence="6">
    <location>
        <begin position="1"/>
        <end position="23"/>
    </location>
</feature>
<gene>
    <name evidence="8" type="ORF">EVOR1521_LOCUS28112</name>
</gene>
<evidence type="ECO:0000256" key="5">
    <source>
        <dbReference type="SAM" id="MobiDB-lite"/>
    </source>
</evidence>
<comment type="caution">
    <text evidence="8">The sequence shown here is derived from an EMBL/GenBank/DDBJ whole genome shotgun (WGS) entry which is preliminary data.</text>
</comment>
<dbReference type="GO" id="GO:0005525">
    <property type="term" value="F:GTP binding"/>
    <property type="evidence" value="ECO:0007669"/>
    <property type="project" value="InterPro"/>
</dbReference>
<feature type="domain" description="IRG-type G" evidence="7">
    <location>
        <begin position="363"/>
        <end position="545"/>
    </location>
</feature>
<dbReference type="InterPro" id="IPR036770">
    <property type="entry name" value="Ankyrin_rpt-contain_sf"/>
</dbReference>
<keyword evidence="6" id="KW-0732">Signal</keyword>
<dbReference type="PROSITE" id="PS50088">
    <property type="entry name" value="ANK_REPEAT"/>
    <property type="match status" value="1"/>
</dbReference>
<dbReference type="AlphaFoldDB" id="A0AA36JH02"/>
<dbReference type="PANTHER" id="PTHR24171">
    <property type="entry name" value="ANKYRIN REPEAT DOMAIN-CONTAINING PROTEIN 39-RELATED"/>
    <property type="match status" value="1"/>
</dbReference>
<feature type="compositionally biased region" description="Basic and acidic residues" evidence="5">
    <location>
        <begin position="277"/>
        <end position="286"/>
    </location>
</feature>
<proteinExistence type="inferred from homology"/>
<dbReference type="GO" id="GO:0016020">
    <property type="term" value="C:membrane"/>
    <property type="evidence" value="ECO:0007669"/>
    <property type="project" value="InterPro"/>
</dbReference>
<dbReference type="SMART" id="SM00248">
    <property type="entry name" value="ANK"/>
    <property type="match status" value="3"/>
</dbReference>
<dbReference type="InterPro" id="IPR030385">
    <property type="entry name" value="G_IRG_dom"/>
</dbReference>
<keyword evidence="9" id="KW-1185">Reference proteome</keyword>
<dbReference type="Gene3D" id="3.40.50.300">
    <property type="entry name" value="P-loop containing nucleotide triphosphate hydrolases"/>
    <property type="match status" value="1"/>
</dbReference>
<feature type="region of interest" description="Disordered" evidence="5">
    <location>
        <begin position="223"/>
        <end position="286"/>
    </location>
</feature>
<dbReference type="InterPro" id="IPR027417">
    <property type="entry name" value="P-loop_NTPase"/>
</dbReference>
<dbReference type="SUPFAM" id="SSF48403">
    <property type="entry name" value="Ankyrin repeat"/>
    <property type="match status" value="1"/>
</dbReference>
<feature type="region of interest" description="Disordered" evidence="5">
    <location>
        <begin position="556"/>
        <end position="593"/>
    </location>
</feature>
<accession>A0AA36JH02</accession>
<sequence>MAFRPLRLLTLCTLCTLLHWAFLAFTGLQSGSPRRQVRRLAAEDRENEGAELVAAAKVGDAELLAELLARGADCDGRDGDGQRPLTIAAAAAGHGELVEKLLAAKADVEAKNSNGATAVIAAAFAGDGETLPLLLAANAAPDAATASGATALAAAVEGVSQRLLNIHVGFLPAVPAFQCSDSQLSPCHFLVVMGNGGSKHADRAAAAASEAAAAARQALETVQQQMEAARNDANQHMQQYQERQGEIEKQLRDAQARHDQEAAESTRRLQQSQAAEAEARQRALDEQRLRAEEAATAAQRLVEEREASERRVQEELQQERRRVHAEKLARWQRLNRDYPVPAWLESYLTPTHQTVEEQEGTTVRTNVALLGDSGKGKTSLIKAVFKQLIGRNLDTQLTVSLQSDGTLAPTPINLPLRDAGEVTLWDLPGQGTKAIPSKTYLCNMGLKYFDVVVVVTDGRWSENDASLLQAIRFAEIHCMIARSKVDIAVDDGAHDHSWTPEQTLTNVQQRVAEATGMDESRIFLTTSRERFWEQGIGRVDGLCAQLRADLAAVPFGQSGSASTRSGSRAEPDPTDAQMEDADDPWDMVPGSDS</sequence>